<organism evidence="2 3">
    <name type="scientific">Phycomyces blakesleeanus (strain ATCC 8743b / DSM 1359 / FGSC 10004 / NBRC 33097 / NRRL 1555)</name>
    <dbReference type="NCBI Taxonomy" id="763407"/>
    <lineage>
        <taxon>Eukaryota</taxon>
        <taxon>Fungi</taxon>
        <taxon>Fungi incertae sedis</taxon>
        <taxon>Mucoromycota</taxon>
        <taxon>Mucoromycotina</taxon>
        <taxon>Mucoromycetes</taxon>
        <taxon>Mucorales</taxon>
        <taxon>Phycomycetaceae</taxon>
        <taxon>Phycomyces</taxon>
    </lineage>
</organism>
<dbReference type="GeneID" id="28993574"/>
<gene>
    <name evidence="2" type="ORF">PHYBLDRAFT_151325</name>
</gene>
<dbReference type="STRING" id="763407.A0A162NAR9"/>
<dbReference type="Pfam" id="PF07534">
    <property type="entry name" value="TLD"/>
    <property type="match status" value="1"/>
</dbReference>
<dbReference type="SMART" id="SM00584">
    <property type="entry name" value="TLDc"/>
    <property type="match status" value="1"/>
</dbReference>
<dbReference type="VEuPathDB" id="FungiDB:PHYBLDRAFT_151325"/>
<reference evidence="3" key="1">
    <citation type="submission" date="2015-06" db="EMBL/GenBank/DDBJ databases">
        <title>Expansion of signal transduction pathways in fungi by whole-genome duplication.</title>
        <authorList>
            <consortium name="DOE Joint Genome Institute"/>
            <person name="Corrochano L.M."/>
            <person name="Kuo A."/>
            <person name="Marcet-Houben M."/>
            <person name="Polaino S."/>
            <person name="Salamov A."/>
            <person name="Villalobos J.M."/>
            <person name="Alvarez M.I."/>
            <person name="Avalos J."/>
            <person name="Benito E.P."/>
            <person name="Benoit I."/>
            <person name="Burger G."/>
            <person name="Camino L.P."/>
            <person name="Canovas D."/>
            <person name="Cerda-Olmedo E."/>
            <person name="Cheng J.-F."/>
            <person name="Dominguez A."/>
            <person name="Elias M."/>
            <person name="Eslava A.P."/>
            <person name="Glaser F."/>
            <person name="Grimwood J."/>
            <person name="Gutierrez G."/>
            <person name="Heitman J."/>
            <person name="Henrissat B."/>
            <person name="Iturriaga E.A."/>
            <person name="Lang B.F."/>
            <person name="Lavin J.L."/>
            <person name="Lee S."/>
            <person name="Li W."/>
            <person name="Lindquist E."/>
            <person name="Lopez-Garcia S."/>
            <person name="Luque E.M."/>
            <person name="Marcos A.T."/>
            <person name="Martin J."/>
            <person name="McCluskey K."/>
            <person name="Medina H.R."/>
            <person name="Miralles-Duran A."/>
            <person name="Miyazaki A."/>
            <person name="Munoz-Torres E."/>
            <person name="Oguiza J.A."/>
            <person name="Ohm R."/>
            <person name="Olmedo M."/>
            <person name="Orejas M."/>
            <person name="Ortiz-Castellanos L."/>
            <person name="Pisabarro A.G."/>
            <person name="Rodriguez-Romero J."/>
            <person name="Ruiz-Herrera J."/>
            <person name="Ruiz-Vazquez R."/>
            <person name="Sanz C."/>
            <person name="Schackwitz W."/>
            <person name="Schmutz J."/>
            <person name="Shahriari M."/>
            <person name="Shelest E."/>
            <person name="Silva-Franco F."/>
            <person name="Soanes D."/>
            <person name="Syed K."/>
            <person name="Tagua V.G."/>
            <person name="Talbot N.J."/>
            <person name="Thon M."/>
            <person name="De vries R.P."/>
            <person name="Wiebenga A."/>
            <person name="Yadav J.S."/>
            <person name="Braun E.L."/>
            <person name="Baker S."/>
            <person name="Garre V."/>
            <person name="Horwitz B."/>
            <person name="Torres-Martinez S."/>
            <person name="Idnurm A."/>
            <person name="Herrera-Estrella A."/>
            <person name="Gabaldon T."/>
            <person name="Grigoriev I.V."/>
        </authorList>
    </citation>
    <scope>NUCLEOTIDE SEQUENCE [LARGE SCALE GENOMIC DNA]</scope>
    <source>
        <strain evidence="3">NRRL 1555(-)</strain>
    </source>
</reference>
<dbReference type="InParanoid" id="A0A162NAR9"/>
<dbReference type="RefSeq" id="XP_018285464.1">
    <property type="nucleotide sequence ID" value="XM_018432668.1"/>
</dbReference>
<protein>
    <recommendedName>
        <fullName evidence="1">TLDc domain-containing protein</fullName>
    </recommendedName>
</protein>
<sequence length="611" mass="69120">MGQTHSRKGPEKARVSTIVINDTPSIPTTHRRNPGIERPRSGYQHVKRKLKRIELFSLHQVFDDLKTTFPDDQFECIEPKRFLEHLDLPPQIEPAGVLLFKSFSYLGTFPNCVSSGAVPLSLDAFITAFVLLSGRMDTEDDDSLFEDLFFESLAILPAPRTTEIPPAAEAIVPQTVAEVETGAQEPSSSLPRGLSLADLGVQFDDFDLENDTSPEEDKEEEEEGLSILRKDLINLFELLLWIVEMEKQESMIIPLLKPAKIDFDNISIMAERVVNSIKPKDASNTSPQQAADQCISHRQFRTWKERNAPHLFKTIQSFIYSKFAMCTQHSLAAMSDLVLKQDTVPVPNVSDILDPLYCSLLCWRLPEKCLKNKQWERLYSGDQDGFSMNRFASHVFKYPDPTLIIIQAEITSDSPNSASSSSPPLTTLILGAYIPEPWKSSKHYWGGSDCFVFELSPTFEVYRPTGRNDQYVYYHPDVGIAFGGTSVLSLPPKANTKRTSAAAAPQLDNFLITLDNSLQNGSYKQESYPEKPTFEKSAARKSFSYTFQTVDMEVFGLGNEKARNAQEKEWQFEQREAMKRAGVNIRRDDQSVDKEMLRMAGIINDEDRQER</sequence>
<evidence type="ECO:0000313" key="2">
    <source>
        <dbReference type="EMBL" id="OAD67424.1"/>
    </source>
</evidence>
<evidence type="ECO:0000313" key="3">
    <source>
        <dbReference type="Proteomes" id="UP000077315"/>
    </source>
</evidence>
<accession>A0A162NAR9</accession>
<name>A0A162NAR9_PHYB8</name>
<dbReference type="PROSITE" id="PS51886">
    <property type="entry name" value="TLDC"/>
    <property type="match status" value="1"/>
</dbReference>
<keyword evidence="3" id="KW-1185">Reference proteome</keyword>
<dbReference type="EMBL" id="KV440999">
    <property type="protein sequence ID" value="OAD67424.1"/>
    <property type="molecule type" value="Genomic_DNA"/>
</dbReference>
<dbReference type="PANTHER" id="PTHR23354">
    <property type="entry name" value="NUCLEOLAR PROTEIN 7/ESTROGEN RECEPTOR COACTIVATOR-RELATED"/>
    <property type="match status" value="1"/>
</dbReference>
<dbReference type="InterPro" id="IPR006571">
    <property type="entry name" value="TLDc_dom"/>
</dbReference>
<proteinExistence type="predicted"/>
<dbReference type="AlphaFoldDB" id="A0A162NAR9"/>
<feature type="domain" description="TLDc" evidence="1">
    <location>
        <begin position="351"/>
        <end position="558"/>
    </location>
</feature>
<dbReference type="OrthoDB" id="289228at2759"/>
<dbReference type="Proteomes" id="UP000077315">
    <property type="component" value="Unassembled WGS sequence"/>
</dbReference>
<evidence type="ECO:0000259" key="1">
    <source>
        <dbReference type="PROSITE" id="PS51886"/>
    </source>
</evidence>